<protein>
    <recommendedName>
        <fullName evidence="8">Molybdenum cofactor guanylyltransferase</fullName>
        <shortName evidence="8">MoCo guanylyltransferase</shortName>
        <ecNumber evidence="8">2.7.7.77</ecNumber>
    </recommendedName>
    <alternativeName>
        <fullName evidence="8">GTP:molybdopterin guanylyltransferase</fullName>
    </alternativeName>
    <alternativeName>
        <fullName evidence="8">Mo-MPT guanylyltransferase</fullName>
    </alternativeName>
    <alternativeName>
        <fullName evidence="8">Molybdopterin guanylyltransferase</fullName>
    </alternativeName>
    <alternativeName>
        <fullName evidence="8">Molybdopterin-guanine dinucleotide synthase</fullName>
        <shortName evidence="8">MGD synthase</shortName>
    </alternativeName>
</protein>
<evidence type="ECO:0000256" key="1">
    <source>
        <dbReference type="ARBA" id="ARBA00022490"/>
    </source>
</evidence>
<proteinExistence type="inferred from homology"/>
<feature type="binding site" evidence="8">
    <location>
        <begin position="26"/>
        <end position="28"/>
    </location>
    <ligand>
        <name>GTP</name>
        <dbReference type="ChEBI" id="CHEBI:37565"/>
    </ligand>
</feature>
<organism evidence="10 11">
    <name type="scientific">Reyranella soli</name>
    <dbReference type="NCBI Taxonomy" id="1230389"/>
    <lineage>
        <taxon>Bacteria</taxon>
        <taxon>Pseudomonadati</taxon>
        <taxon>Pseudomonadota</taxon>
        <taxon>Alphaproteobacteria</taxon>
        <taxon>Hyphomicrobiales</taxon>
        <taxon>Reyranellaceae</taxon>
        <taxon>Reyranella</taxon>
    </lineage>
</organism>
<dbReference type="InterPro" id="IPR013482">
    <property type="entry name" value="Molybde_CF_guanTrfase"/>
</dbReference>
<dbReference type="PANTHER" id="PTHR19136">
    <property type="entry name" value="MOLYBDENUM COFACTOR GUANYLYLTRANSFERASE"/>
    <property type="match status" value="1"/>
</dbReference>
<evidence type="ECO:0000256" key="4">
    <source>
        <dbReference type="ARBA" id="ARBA00022741"/>
    </source>
</evidence>
<keyword evidence="7 8" id="KW-0501">Molybdenum cofactor biosynthesis</keyword>
<comment type="function">
    <text evidence="8">Transfers a GMP moiety from GTP to Mo-molybdopterin (Mo-MPT) cofactor (Moco or molybdenum cofactor) to form Mo-molybdopterin guanine dinucleotide (Mo-MGD) cofactor.</text>
</comment>
<dbReference type="EMBL" id="BKAJ01000030">
    <property type="protein sequence ID" value="GEP54373.1"/>
    <property type="molecule type" value="Genomic_DNA"/>
</dbReference>
<dbReference type="Proteomes" id="UP000321058">
    <property type="component" value="Unassembled WGS sequence"/>
</dbReference>
<evidence type="ECO:0000313" key="11">
    <source>
        <dbReference type="Proteomes" id="UP000321058"/>
    </source>
</evidence>
<name>A0A512N614_9HYPH</name>
<dbReference type="GO" id="GO:0046872">
    <property type="term" value="F:metal ion binding"/>
    <property type="evidence" value="ECO:0007669"/>
    <property type="project" value="UniProtKB-KW"/>
</dbReference>
<sequence length="240" mass="26011">MAGKSVQHFGPSLGPVRAGALVGVVLAGGEGRRMGPGVLKPLRPLGGRPMVAHVVERLRPQVMDLVVVANDPLPGVRSLKVPVIPDPPDVRRAAAREGRRLGPLAGVLAGMEWALKHHPHAGWILTAPADTPFLPLDLTVRLCGLMHVPEPDVLMVRHGRRREHALAVWSVKLAGDLRRALLEEGLRRVDAFAERYVLEELVWPGGSAPFLNVNTPADLSVAADQLRKRGRAPARPRSRR</sequence>
<dbReference type="SUPFAM" id="SSF53448">
    <property type="entry name" value="Nucleotide-diphospho-sugar transferases"/>
    <property type="match status" value="1"/>
</dbReference>
<evidence type="ECO:0000256" key="6">
    <source>
        <dbReference type="ARBA" id="ARBA00023134"/>
    </source>
</evidence>
<keyword evidence="3 8" id="KW-0479">Metal-binding</keyword>
<dbReference type="Pfam" id="PF12804">
    <property type="entry name" value="NTP_transf_3"/>
    <property type="match status" value="1"/>
</dbReference>
<comment type="cofactor">
    <cofactor evidence="8">
        <name>Mg(2+)</name>
        <dbReference type="ChEBI" id="CHEBI:18420"/>
    </cofactor>
</comment>
<evidence type="ECO:0000256" key="2">
    <source>
        <dbReference type="ARBA" id="ARBA00022679"/>
    </source>
</evidence>
<dbReference type="AlphaFoldDB" id="A0A512N614"/>
<comment type="similarity">
    <text evidence="8">Belongs to the MobA family.</text>
</comment>
<comment type="catalytic activity">
    <reaction evidence="8">
        <text>Mo-molybdopterin + GTP + H(+) = Mo-molybdopterin guanine dinucleotide + diphosphate</text>
        <dbReference type="Rhea" id="RHEA:34243"/>
        <dbReference type="ChEBI" id="CHEBI:15378"/>
        <dbReference type="ChEBI" id="CHEBI:33019"/>
        <dbReference type="ChEBI" id="CHEBI:37565"/>
        <dbReference type="ChEBI" id="CHEBI:71302"/>
        <dbReference type="ChEBI" id="CHEBI:71310"/>
        <dbReference type="EC" id="2.7.7.77"/>
    </reaction>
</comment>
<keyword evidence="2 8" id="KW-0808">Transferase</keyword>
<keyword evidence="10" id="KW-0548">Nucleotidyltransferase</keyword>
<comment type="domain">
    <text evidence="8">The N-terminal domain determines nucleotide recognition and specific binding, while the C-terminal domain determines the specific binding to the target protein.</text>
</comment>
<dbReference type="GO" id="GO:0061603">
    <property type="term" value="F:molybdenum cofactor guanylyltransferase activity"/>
    <property type="evidence" value="ECO:0007669"/>
    <property type="project" value="UniProtKB-EC"/>
</dbReference>
<gene>
    <name evidence="8 10" type="primary">mobA</name>
    <name evidence="10" type="ORF">RSO01_15390</name>
</gene>
<evidence type="ECO:0000256" key="7">
    <source>
        <dbReference type="ARBA" id="ARBA00023150"/>
    </source>
</evidence>
<dbReference type="HAMAP" id="MF_00316">
    <property type="entry name" value="MobA"/>
    <property type="match status" value="1"/>
</dbReference>
<feature type="binding site" evidence="8">
    <location>
        <position position="40"/>
    </location>
    <ligand>
        <name>GTP</name>
        <dbReference type="ChEBI" id="CHEBI:37565"/>
    </ligand>
</feature>
<dbReference type="GO" id="GO:0005525">
    <property type="term" value="F:GTP binding"/>
    <property type="evidence" value="ECO:0007669"/>
    <property type="project" value="UniProtKB-UniRule"/>
</dbReference>
<keyword evidence="6 8" id="KW-0342">GTP-binding</keyword>
<feature type="binding site" evidence="8">
    <location>
        <position position="130"/>
    </location>
    <ligand>
        <name>GTP</name>
        <dbReference type="ChEBI" id="CHEBI:37565"/>
    </ligand>
</feature>
<comment type="caution">
    <text evidence="10">The sequence shown here is derived from an EMBL/GenBank/DDBJ whole genome shotgun (WGS) entry which is preliminary data.</text>
</comment>
<accession>A0A512N614</accession>
<comment type="subunit">
    <text evidence="8">Monomer.</text>
</comment>
<dbReference type="OrthoDB" id="9788394at2"/>
<feature type="binding site" evidence="8">
    <location>
        <position position="130"/>
    </location>
    <ligand>
        <name>Mg(2+)</name>
        <dbReference type="ChEBI" id="CHEBI:18420"/>
    </ligand>
</feature>
<feature type="binding site" evidence="8">
    <location>
        <position position="86"/>
    </location>
    <ligand>
        <name>GTP</name>
        <dbReference type="ChEBI" id="CHEBI:37565"/>
    </ligand>
</feature>
<dbReference type="PANTHER" id="PTHR19136:SF81">
    <property type="entry name" value="MOLYBDENUM COFACTOR GUANYLYLTRANSFERASE"/>
    <property type="match status" value="1"/>
</dbReference>
<dbReference type="EC" id="2.7.7.77" evidence="8"/>
<keyword evidence="4 8" id="KW-0547">Nucleotide-binding</keyword>
<keyword evidence="11" id="KW-1185">Reference proteome</keyword>
<dbReference type="InterPro" id="IPR025877">
    <property type="entry name" value="MobA-like_NTP_Trfase"/>
</dbReference>
<evidence type="ECO:0000259" key="9">
    <source>
        <dbReference type="Pfam" id="PF12804"/>
    </source>
</evidence>
<keyword evidence="1 8" id="KW-0963">Cytoplasm</keyword>
<dbReference type="GO" id="GO:1902758">
    <property type="term" value="P:bis(molybdopterin guanine dinucleotide)molybdenum biosynthetic process"/>
    <property type="evidence" value="ECO:0007669"/>
    <property type="project" value="TreeGrafter"/>
</dbReference>
<evidence type="ECO:0000313" key="10">
    <source>
        <dbReference type="EMBL" id="GEP54373.1"/>
    </source>
</evidence>
<reference evidence="10 11" key="1">
    <citation type="submission" date="2019-07" db="EMBL/GenBank/DDBJ databases">
        <title>Whole genome shotgun sequence of Reyranella soli NBRC 108950.</title>
        <authorList>
            <person name="Hosoyama A."/>
            <person name="Uohara A."/>
            <person name="Ohji S."/>
            <person name="Ichikawa N."/>
        </authorList>
    </citation>
    <scope>NUCLEOTIDE SEQUENCE [LARGE SCALE GENOMIC DNA]</scope>
    <source>
        <strain evidence="10 11">NBRC 108950</strain>
    </source>
</reference>
<dbReference type="RefSeq" id="WP_147147849.1">
    <property type="nucleotide sequence ID" value="NZ_BKAJ01000030.1"/>
</dbReference>
<comment type="subcellular location">
    <subcellularLocation>
        <location evidence="8">Cytoplasm</location>
    </subcellularLocation>
</comment>
<keyword evidence="5 8" id="KW-0460">Magnesium</keyword>
<comment type="caution">
    <text evidence="8">Lacks conserved residue(s) required for the propagation of feature annotation.</text>
</comment>
<evidence type="ECO:0000256" key="5">
    <source>
        <dbReference type="ARBA" id="ARBA00022842"/>
    </source>
</evidence>
<dbReference type="GO" id="GO:0005737">
    <property type="term" value="C:cytoplasm"/>
    <property type="evidence" value="ECO:0007669"/>
    <property type="project" value="UniProtKB-SubCell"/>
</dbReference>
<dbReference type="CDD" id="cd02503">
    <property type="entry name" value="MobA"/>
    <property type="match status" value="1"/>
</dbReference>
<dbReference type="InterPro" id="IPR029044">
    <property type="entry name" value="Nucleotide-diphossugar_trans"/>
</dbReference>
<feature type="domain" description="MobA-like NTP transferase" evidence="9">
    <location>
        <begin position="23"/>
        <end position="191"/>
    </location>
</feature>
<evidence type="ECO:0000256" key="3">
    <source>
        <dbReference type="ARBA" id="ARBA00022723"/>
    </source>
</evidence>
<evidence type="ECO:0000256" key="8">
    <source>
        <dbReference type="HAMAP-Rule" id="MF_00316"/>
    </source>
</evidence>
<dbReference type="Gene3D" id="3.90.550.10">
    <property type="entry name" value="Spore Coat Polysaccharide Biosynthesis Protein SpsA, Chain A"/>
    <property type="match status" value="1"/>
</dbReference>